<gene>
    <name evidence="1" type="ORF">VITU9109_19577</name>
</gene>
<dbReference type="Proteomes" id="UP000003836">
    <property type="component" value="Unassembled WGS sequence"/>
</dbReference>
<organism evidence="1 2">
    <name type="scientific">Vibrio tubiashii ATCC 19109</name>
    <dbReference type="NCBI Taxonomy" id="1051646"/>
    <lineage>
        <taxon>Bacteria</taxon>
        <taxon>Pseudomonadati</taxon>
        <taxon>Pseudomonadota</taxon>
        <taxon>Gammaproteobacteria</taxon>
        <taxon>Vibrionales</taxon>
        <taxon>Vibrionaceae</taxon>
        <taxon>Vibrio</taxon>
        <taxon>Vibrio oreintalis group</taxon>
    </lineage>
</organism>
<dbReference type="EMBL" id="AFWI01000085">
    <property type="protein sequence ID" value="EGU57201.1"/>
    <property type="molecule type" value="Genomic_DNA"/>
</dbReference>
<accession>A0ABP2LNE7</accession>
<reference evidence="1 2" key="1">
    <citation type="journal article" date="2012" name="Int. J. Syst. Evol. Microbiol.">
        <title>Vibrio caribbeanicus sp. nov., isolated from the marine sponge Scleritoderma cyanea.</title>
        <authorList>
            <person name="Hoffmann M."/>
            <person name="Monday S.R."/>
            <person name="Allard M.W."/>
            <person name="Strain E.A."/>
            <person name="Whittaker P."/>
            <person name="Naum M."/>
            <person name="McCarthy P.J."/>
            <person name="Lopez J.V."/>
            <person name="Fischer M."/>
            <person name="Brown E.W."/>
        </authorList>
    </citation>
    <scope>NUCLEOTIDE SEQUENCE [LARGE SCALE GENOMIC DNA]</scope>
    <source>
        <strain evidence="1 2">ATCC 19109</strain>
    </source>
</reference>
<keyword evidence="2" id="KW-1185">Reference proteome</keyword>
<evidence type="ECO:0000313" key="1">
    <source>
        <dbReference type="EMBL" id="EGU57201.1"/>
    </source>
</evidence>
<protein>
    <submittedName>
        <fullName evidence="1">Uncharacterized protein</fullName>
    </submittedName>
</protein>
<comment type="caution">
    <text evidence="1">The sequence shown here is derived from an EMBL/GenBank/DDBJ whole genome shotgun (WGS) entry which is preliminary data.</text>
</comment>
<evidence type="ECO:0000313" key="2">
    <source>
        <dbReference type="Proteomes" id="UP000003836"/>
    </source>
</evidence>
<proteinExistence type="predicted"/>
<sequence>MLHSIDPNVDLERDKLAEQVISTTADVSIDMAAYHPPTILDGEHDYYTDGRVLVIRSELASRSEI</sequence>
<name>A0ABP2LNE7_9VIBR</name>